<dbReference type="PANTHER" id="PTHR30069:SF29">
    <property type="entry name" value="HEMOGLOBIN AND HEMOGLOBIN-HAPTOGLOBIN-BINDING PROTEIN 1-RELATED"/>
    <property type="match status" value="1"/>
</dbReference>
<evidence type="ECO:0000256" key="7">
    <source>
        <dbReference type="ARBA" id="ARBA00023237"/>
    </source>
</evidence>
<dbReference type="GO" id="GO:0009279">
    <property type="term" value="C:cell outer membrane"/>
    <property type="evidence" value="ECO:0007669"/>
    <property type="project" value="UniProtKB-SubCell"/>
</dbReference>
<reference evidence="12 13" key="1">
    <citation type="submission" date="2019-09" db="EMBL/GenBank/DDBJ databases">
        <title>Genome sequence of Adhaeribacter sp. M2.</title>
        <authorList>
            <person name="Srinivasan S."/>
        </authorList>
    </citation>
    <scope>NUCLEOTIDE SEQUENCE [LARGE SCALE GENOMIC DNA]</scope>
    <source>
        <strain evidence="12 13">M2</strain>
    </source>
</reference>
<keyword evidence="6 8" id="KW-0472">Membrane</keyword>
<comment type="caution">
    <text evidence="12">The sequence shown here is derived from an EMBL/GenBank/DDBJ whole genome shotgun (WGS) entry which is preliminary data.</text>
</comment>
<keyword evidence="13" id="KW-1185">Reference proteome</keyword>
<accession>A0A5N1J4L9</accession>
<dbReference type="Pfam" id="PF25183">
    <property type="entry name" value="OMP_b-brl_4"/>
    <property type="match status" value="1"/>
</dbReference>
<dbReference type="AlphaFoldDB" id="A0A5N1J4L9"/>
<name>A0A5N1J4L9_9BACT</name>
<dbReference type="EMBL" id="VTWT01000001">
    <property type="protein sequence ID" value="KAA9345657.1"/>
    <property type="molecule type" value="Genomic_DNA"/>
</dbReference>
<keyword evidence="4 8" id="KW-0812">Transmembrane</keyword>
<evidence type="ECO:0000256" key="1">
    <source>
        <dbReference type="ARBA" id="ARBA00004571"/>
    </source>
</evidence>
<keyword evidence="3 8" id="KW-1134">Transmembrane beta strand</keyword>
<evidence type="ECO:0000256" key="6">
    <source>
        <dbReference type="ARBA" id="ARBA00023136"/>
    </source>
</evidence>
<dbReference type="Gene3D" id="2.170.130.10">
    <property type="entry name" value="TonB-dependent receptor, plug domain"/>
    <property type="match status" value="1"/>
</dbReference>
<dbReference type="RefSeq" id="WP_150901800.1">
    <property type="nucleotide sequence ID" value="NZ_VTWT01000001.1"/>
</dbReference>
<dbReference type="InterPro" id="IPR037066">
    <property type="entry name" value="Plug_dom_sf"/>
</dbReference>
<proteinExistence type="inferred from homology"/>
<evidence type="ECO:0000256" key="8">
    <source>
        <dbReference type="PROSITE-ProRule" id="PRU01360"/>
    </source>
</evidence>
<gene>
    <name evidence="12" type="ORF">F0P94_00795</name>
</gene>
<dbReference type="InterPro" id="IPR036942">
    <property type="entry name" value="Beta-barrel_TonB_sf"/>
</dbReference>
<dbReference type="PROSITE" id="PS52016">
    <property type="entry name" value="TONB_DEPENDENT_REC_3"/>
    <property type="match status" value="1"/>
</dbReference>
<comment type="subcellular location">
    <subcellularLocation>
        <location evidence="1 8">Cell outer membrane</location>
        <topology evidence="1 8">Multi-pass membrane protein</topology>
    </subcellularLocation>
</comment>
<feature type="domain" description="TonB-dependent receptor plug" evidence="10">
    <location>
        <begin position="152"/>
        <end position="229"/>
    </location>
</feature>
<dbReference type="GO" id="GO:0015344">
    <property type="term" value="F:siderophore uptake transmembrane transporter activity"/>
    <property type="evidence" value="ECO:0007669"/>
    <property type="project" value="TreeGrafter"/>
</dbReference>
<evidence type="ECO:0000256" key="5">
    <source>
        <dbReference type="ARBA" id="ARBA00022729"/>
    </source>
</evidence>
<organism evidence="12 13">
    <name type="scientific">Adhaeribacter soli</name>
    <dbReference type="NCBI Taxonomy" id="2607655"/>
    <lineage>
        <taxon>Bacteria</taxon>
        <taxon>Pseudomonadati</taxon>
        <taxon>Bacteroidota</taxon>
        <taxon>Cytophagia</taxon>
        <taxon>Cytophagales</taxon>
        <taxon>Hymenobacteraceae</taxon>
        <taxon>Adhaeribacter</taxon>
    </lineage>
</organism>
<dbReference type="InterPro" id="IPR039426">
    <property type="entry name" value="TonB-dep_rcpt-like"/>
</dbReference>
<feature type="signal peptide" evidence="9">
    <location>
        <begin position="1"/>
        <end position="27"/>
    </location>
</feature>
<keyword evidence="7 8" id="KW-0998">Cell outer membrane</keyword>
<dbReference type="InterPro" id="IPR057601">
    <property type="entry name" value="Oar-like_b-barrel"/>
</dbReference>
<comment type="similarity">
    <text evidence="8">Belongs to the TonB-dependent receptor family.</text>
</comment>
<evidence type="ECO:0000259" key="10">
    <source>
        <dbReference type="Pfam" id="PF07715"/>
    </source>
</evidence>
<dbReference type="Proteomes" id="UP000326570">
    <property type="component" value="Unassembled WGS sequence"/>
</dbReference>
<dbReference type="SUPFAM" id="SSF49464">
    <property type="entry name" value="Carboxypeptidase regulatory domain-like"/>
    <property type="match status" value="1"/>
</dbReference>
<evidence type="ECO:0000256" key="3">
    <source>
        <dbReference type="ARBA" id="ARBA00022452"/>
    </source>
</evidence>
<evidence type="ECO:0000259" key="11">
    <source>
        <dbReference type="Pfam" id="PF25183"/>
    </source>
</evidence>
<dbReference type="Pfam" id="PF07715">
    <property type="entry name" value="Plug"/>
    <property type="match status" value="1"/>
</dbReference>
<dbReference type="SUPFAM" id="SSF56935">
    <property type="entry name" value="Porins"/>
    <property type="match status" value="1"/>
</dbReference>
<evidence type="ECO:0000256" key="9">
    <source>
        <dbReference type="SAM" id="SignalP"/>
    </source>
</evidence>
<evidence type="ECO:0000313" key="12">
    <source>
        <dbReference type="EMBL" id="KAA9345657.1"/>
    </source>
</evidence>
<evidence type="ECO:0000256" key="2">
    <source>
        <dbReference type="ARBA" id="ARBA00022448"/>
    </source>
</evidence>
<dbReference type="PANTHER" id="PTHR30069">
    <property type="entry name" value="TONB-DEPENDENT OUTER MEMBRANE RECEPTOR"/>
    <property type="match status" value="1"/>
</dbReference>
<dbReference type="GO" id="GO:0044718">
    <property type="term" value="P:siderophore transmembrane transport"/>
    <property type="evidence" value="ECO:0007669"/>
    <property type="project" value="TreeGrafter"/>
</dbReference>
<feature type="chain" id="PRO_5024944500" evidence="9">
    <location>
        <begin position="28"/>
        <end position="782"/>
    </location>
</feature>
<keyword evidence="5 9" id="KW-0732">Signal</keyword>
<dbReference type="InterPro" id="IPR008969">
    <property type="entry name" value="CarboxyPept-like_regulatory"/>
</dbReference>
<keyword evidence="12" id="KW-0675">Receptor</keyword>
<protein>
    <submittedName>
        <fullName evidence="12">TonB-dependent receptor</fullName>
    </submittedName>
</protein>
<keyword evidence="2 8" id="KW-0813">Transport</keyword>
<feature type="domain" description="TonB-dependent transporter Oar-like beta-barrel" evidence="11">
    <location>
        <begin position="425"/>
        <end position="525"/>
    </location>
</feature>
<dbReference type="InterPro" id="IPR012910">
    <property type="entry name" value="Plug_dom"/>
</dbReference>
<dbReference type="Gene3D" id="2.40.170.20">
    <property type="entry name" value="TonB-dependent receptor, beta-barrel domain"/>
    <property type="match status" value="1"/>
</dbReference>
<sequence length="782" mass="88482">MLRKPKNFSGKFLLLFLLFLNSQLAYSQGARYTISGYVRDARTGEELIGASIFVKELPNAGTQTNSYGFYSLSIPEGNYHLVAQYIGYNAKSSSVKLNQNTKLNFSLSGQETELQEVEVTSTRKNENVVRTQMGVEKLDMQEINTIPVLMGEKDVIKTMQLIPGIKSAGEGNGGFYVRGGSADQNLILLDEAPVYNASHLLGFFSVFNSDAIKNVTIYKGGMPAEYGGRLSSVLDIKMNDGNNQKFGVSGGIGLISSRINVEGPIVKEKGSFSVSARRSYADIFLKLSSDSAIRDSRLYFYDVNAKANYRINENNRVFLSGYFGKDVLGFQNLFGFDWGNATGTLRWNHLFSDKLFSNTSLIYSNYKYNIDINAGATDFNIISRIQDWNLKQDFEYYPGARSTFKFGLNSIHHKIVPGAISAGESSTINSRKLPNRYSWENAFYVSHDYKLTENLNLAYGLRVSSFSVLGPGNFYTNNAAGEPIDTTVYESGKLVKTYVNPEPRVALSYIISEKHSVKASYGRNAQYLHLLSNTTSGSPTDLWLPSGTFVKPGLADQVSLGYFRNFLDNNYEFSTEVYYKDLQNQIDYRNGAQLEFNENVEGELLIGEGRAYGIEFFLKKKYGKFNGWVGYTLSRSERKFDQINNGSYYPAKQDRTHDISLVGIYNLNEKWTFSSTFVYYTGNAVTFPSGKYRINDRIENLYTERNGYRMPAYHRLDVGATWIRKKTEKFESSWSFSIYNVYGRENAYIIQFEQSETDPSRTEAKQIALFKMVPSFSYNFKF</sequence>
<evidence type="ECO:0000313" key="13">
    <source>
        <dbReference type="Proteomes" id="UP000326570"/>
    </source>
</evidence>
<evidence type="ECO:0000256" key="4">
    <source>
        <dbReference type="ARBA" id="ARBA00022692"/>
    </source>
</evidence>
<dbReference type="Gene3D" id="2.60.40.1120">
    <property type="entry name" value="Carboxypeptidase-like, regulatory domain"/>
    <property type="match status" value="1"/>
</dbReference>
<dbReference type="Pfam" id="PF13715">
    <property type="entry name" value="CarbopepD_reg_2"/>
    <property type="match status" value="1"/>
</dbReference>